<evidence type="ECO:0000313" key="15">
    <source>
        <dbReference type="EMBL" id="JAT83275.1"/>
    </source>
</evidence>
<dbReference type="OrthoDB" id="6108017at2759"/>
<dbReference type="EMBL" id="GDQN01009104">
    <property type="protein sequence ID" value="JAT81950.1"/>
    <property type="molecule type" value="Transcribed_RNA"/>
</dbReference>
<dbReference type="GO" id="GO:0005886">
    <property type="term" value="C:plasma membrane"/>
    <property type="evidence" value="ECO:0007669"/>
    <property type="project" value="UniProtKB-SubCell"/>
</dbReference>
<comment type="subcellular location">
    <subcellularLocation>
        <location evidence="1">Cell membrane</location>
        <topology evidence="1">Peripheral membrane protein</topology>
        <orientation evidence="1">Cytoplasmic side</orientation>
    </subcellularLocation>
</comment>
<feature type="region of interest" description="Actin-binding" evidence="10">
    <location>
        <begin position="641"/>
        <end position="663"/>
    </location>
</feature>
<evidence type="ECO:0000256" key="8">
    <source>
        <dbReference type="ARBA" id="ARBA00023175"/>
    </source>
</evidence>
<dbReference type="Gene3D" id="3.40.850.10">
    <property type="entry name" value="Kinesin motor domain"/>
    <property type="match status" value="1"/>
</dbReference>
<dbReference type="InterPro" id="IPR027417">
    <property type="entry name" value="P-loop_NTPase"/>
</dbReference>
<evidence type="ECO:0000313" key="13">
    <source>
        <dbReference type="EMBL" id="JAT80992.1"/>
    </source>
</evidence>
<name>A0A1E1W8K0_PECGO</name>
<evidence type="ECO:0000256" key="4">
    <source>
        <dbReference type="ARBA" id="ARBA00022741"/>
    </source>
</evidence>
<dbReference type="PANTHER" id="PTHR13140:SF679">
    <property type="entry name" value="UNCONVENTIONAL MYOSIN IC"/>
    <property type="match status" value="1"/>
</dbReference>
<dbReference type="Pfam" id="PF00612">
    <property type="entry name" value="IQ"/>
    <property type="match status" value="2"/>
</dbReference>
<dbReference type="CDD" id="cd01378">
    <property type="entry name" value="MYSc_Myo1"/>
    <property type="match status" value="1"/>
</dbReference>
<dbReference type="GO" id="GO:0005938">
    <property type="term" value="C:cell cortex"/>
    <property type="evidence" value="ECO:0007669"/>
    <property type="project" value="UniProtKB-ARBA"/>
</dbReference>
<evidence type="ECO:0000256" key="3">
    <source>
        <dbReference type="ARBA" id="ARBA00022737"/>
    </source>
</evidence>
<dbReference type="GO" id="GO:0016459">
    <property type="term" value="C:myosin complex"/>
    <property type="evidence" value="ECO:0007669"/>
    <property type="project" value="UniProtKB-KW"/>
</dbReference>
<dbReference type="Gene3D" id="1.20.120.720">
    <property type="entry name" value="Myosin VI head, motor domain, U50 subdomain"/>
    <property type="match status" value="1"/>
</dbReference>
<dbReference type="GO" id="GO:0007368">
    <property type="term" value="P:determination of left/right symmetry"/>
    <property type="evidence" value="ECO:0007669"/>
    <property type="project" value="UniProtKB-ARBA"/>
</dbReference>
<dbReference type="Gene3D" id="1.20.5.190">
    <property type="match status" value="1"/>
</dbReference>
<evidence type="ECO:0000256" key="1">
    <source>
        <dbReference type="ARBA" id="ARBA00004413"/>
    </source>
</evidence>
<comment type="similarity">
    <text evidence="2 10">Belongs to the TRAFAC class myosin-kinesin ATPase superfamily. Myosin family.</text>
</comment>
<dbReference type="InterPro" id="IPR010926">
    <property type="entry name" value="Myosin_TH1"/>
</dbReference>
<evidence type="ECO:0000256" key="6">
    <source>
        <dbReference type="ARBA" id="ARBA00023121"/>
    </source>
</evidence>
<keyword evidence="4 10" id="KW-0547">Nucleotide-binding</keyword>
<dbReference type="GO" id="GO:0005902">
    <property type="term" value="C:microvillus"/>
    <property type="evidence" value="ECO:0007669"/>
    <property type="project" value="TreeGrafter"/>
</dbReference>
<reference evidence="15" key="1">
    <citation type="submission" date="2015-09" db="EMBL/GenBank/DDBJ databases">
        <title>De novo assembly of Pectinophora gossypiella (Pink Bollworm) gut transcriptome.</title>
        <authorList>
            <person name="Tassone E.E."/>
        </authorList>
    </citation>
    <scope>NUCLEOTIDE SEQUENCE</scope>
</reference>
<dbReference type="GO" id="GO:0000146">
    <property type="term" value="F:microfilament motor activity"/>
    <property type="evidence" value="ECO:0007669"/>
    <property type="project" value="TreeGrafter"/>
</dbReference>
<dbReference type="GO" id="GO:0007498">
    <property type="term" value="P:mesoderm development"/>
    <property type="evidence" value="ECO:0007669"/>
    <property type="project" value="UniProtKB-ARBA"/>
</dbReference>
<dbReference type="InterPro" id="IPR000048">
    <property type="entry name" value="IQ_motif_EF-hand-BS"/>
</dbReference>
<evidence type="ECO:0000256" key="10">
    <source>
        <dbReference type="PROSITE-ProRule" id="PRU00782"/>
    </source>
</evidence>
<keyword evidence="9 10" id="KW-0009">Actin-binding</keyword>
<dbReference type="GO" id="GO:0048803">
    <property type="term" value="P:imaginal disc-derived male genitalia morphogenesis"/>
    <property type="evidence" value="ECO:0007669"/>
    <property type="project" value="UniProtKB-ARBA"/>
</dbReference>
<dbReference type="InterPro" id="IPR036072">
    <property type="entry name" value="MYSc_Myo1"/>
</dbReference>
<dbReference type="Gene3D" id="6.20.240.20">
    <property type="match status" value="1"/>
</dbReference>
<evidence type="ECO:0008006" key="16">
    <source>
        <dbReference type="Google" id="ProtNLM"/>
    </source>
</evidence>
<dbReference type="PRINTS" id="PR00193">
    <property type="entry name" value="MYOSINHEAVY"/>
</dbReference>
<dbReference type="PANTHER" id="PTHR13140">
    <property type="entry name" value="MYOSIN"/>
    <property type="match status" value="1"/>
</dbReference>
<dbReference type="SMART" id="SM00015">
    <property type="entry name" value="IQ"/>
    <property type="match status" value="3"/>
</dbReference>
<keyword evidence="8 10" id="KW-0505">Motor protein</keyword>
<dbReference type="GO" id="GO:0007015">
    <property type="term" value="P:actin filament organization"/>
    <property type="evidence" value="ECO:0007669"/>
    <property type="project" value="TreeGrafter"/>
</dbReference>
<feature type="domain" description="Myosin motor" evidence="11">
    <location>
        <begin position="83"/>
        <end position="764"/>
    </location>
</feature>
<keyword evidence="5 10" id="KW-0067">ATP-binding</keyword>
<dbReference type="SUPFAM" id="SSF52540">
    <property type="entry name" value="P-loop containing nucleoside triphosphate hydrolases"/>
    <property type="match status" value="1"/>
</dbReference>
<dbReference type="GO" id="GO:0005546">
    <property type="term" value="F:phosphatidylinositol-4,5-bisphosphate binding"/>
    <property type="evidence" value="ECO:0007669"/>
    <property type="project" value="UniProtKB-ARBA"/>
</dbReference>
<sequence>MADPVVVVNGPSDIGMGMVIVNGHSEDVGTEVRVVDNPPEDTGVKVVNGDALQPPGKGPAALLRGTSVQGAMEHALQHRERVGVQDFVLLEDYRSEAAFIDNLRKRFSENIIYTYIGNVLISVNPYKNLPIYTEEKTKLYYKKNFFEAPPHVFAIADNAYRSLVYEHREQCILISGESGSGKTEASKKVLEYIAARTNHLRNVETVKDKLLQSNPLLEAFGNAKTNKNDNSSRFGKYMDIQFNYEGAPEGGHILNYLLEKSRIVSQMSGERNFHIFYQLLAGGDQELMKLLKLQARPEAYKYTTDLNTQTGQRTNDADQFRVVREAMKVIEISAPEQQEIFEIVASILHLGNVKFVQNDKGSAEILTHDANSENVAELLKVNPTKLREALTSRTIDARGDVVNTPLDLEQAQYARDALAKSMYDKHFSWLVKRLNSSLAPKDKDPRASVIGILDIYGFEIFPKNSFEQFCINFCNEKLQQLFIQLTLKSEQEEYLREGIEWEPVEYFNNIVICDLIEARHKGIISILDDECLRPGDASDLSFLEKLNQHLDGHPHYKSHRKVDSRTQKIMGRDEFCLVHYAGDVTYNVNTFLEKNNDLLFRDLQGLMAGSGNSIVARCFKDMDLLSKKRPETAITQFKNSLNELIKILSSKEPSYIRCIKPNDFKMPMQFDDKLVSHQVKYLGLMENLRVRRAGFAYRRTYDAFLDRYKCLSSETWPNFRGPARDGVQKLVETMQYEKEEYRMGNTKIFIRFPKTLFDTEDAYQLKKNDIATIIQSRWRGYWQRKQYLRMRAAAIVIQKWVRRFLAQKLRERRKKAADVIRAFIKGFITRNGPETPENRRFLGIAKVHWLKRLSTQLPKKLLDLSWPPCPATCQEASKELHRLHRAHLARKYRLALSPADKKQFELKILAETMFKTKKNSYPSSVGDRFMEDRLTAEHQVLRNTFMASPAWPSGEQLIYSCEAVKYDRRGYKPRARSLLASDKALYVLDAAGRKTYKLKHRLPFDKLRVVVTNESDSLILIKIPQELKKDKGDLIISVSHLIEALSIVTDYTKKPEIVEIVDTRTIAHNLVNGKQGGTIEVTNGPQPTIHRAKSGNLLVVATP</sequence>
<evidence type="ECO:0000256" key="2">
    <source>
        <dbReference type="ARBA" id="ARBA00008314"/>
    </source>
</evidence>
<keyword evidence="6" id="KW-0446">Lipid-binding</keyword>
<dbReference type="GO" id="GO:0006897">
    <property type="term" value="P:endocytosis"/>
    <property type="evidence" value="ECO:0007669"/>
    <property type="project" value="TreeGrafter"/>
</dbReference>
<dbReference type="Pfam" id="PF06017">
    <property type="entry name" value="Myosin_TH1"/>
    <property type="match status" value="1"/>
</dbReference>
<dbReference type="Gene3D" id="1.20.58.530">
    <property type="match status" value="1"/>
</dbReference>
<dbReference type="GO" id="GO:0045177">
    <property type="term" value="C:apical part of cell"/>
    <property type="evidence" value="ECO:0007669"/>
    <property type="project" value="UniProtKB-ARBA"/>
</dbReference>
<dbReference type="InterPro" id="IPR036961">
    <property type="entry name" value="Kinesin_motor_dom_sf"/>
</dbReference>
<protein>
    <recommendedName>
        <fullName evidence="16">Myosin motor domain-containing protein</fullName>
    </recommendedName>
</protein>
<evidence type="ECO:0000256" key="9">
    <source>
        <dbReference type="ARBA" id="ARBA00023203"/>
    </source>
</evidence>
<feature type="binding site" evidence="10">
    <location>
        <begin position="176"/>
        <end position="183"/>
    </location>
    <ligand>
        <name>ATP</name>
        <dbReference type="ChEBI" id="CHEBI:30616"/>
    </ligand>
</feature>
<evidence type="ECO:0000259" key="11">
    <source>
        <dbReference type="PROSITE" id="PS51456"/>
    </source>
</evidence>
<dbReference type="GO" id="GO:0005524">
    <property type="term" value="F:ATP binding"/>
    <property type="evidence" value="ECO:0007669"/>
    <property type="project" value="UniProtKB-UniRule"/>
</dbReference>
<evidence type="ECO:0000256" key="5">
    <source>
        <dbReference type="ARBA" id="ARBA00022840"/>
    </source>
</evidence>
<dbReference type="EMBL" id="GDQN01007779">
    <property type="protein sequence ID" value="JAT83275.1"/>
    <property type="molecule type" value="Transcribed_RNA"/>
</dbReference>
<dbReference type="GO" id="GO:0051015">
    <property type="term" value="F:actin filament binding"/>
    <property type="evidence" value="ECO:0007669"/>
    <property type="project" value="TreeGrafter"/>
</dbReference>
<dbReference type="PROSITE" id="PS50096">
    <property type="entry name" value="IQ"/>
    <property type="match status" value="2"/>
</dbReference>
<dbReference type="GO" id="GO:0030048">
    <property type="term" value="P:actin filament-based movement"/>
    <property type="evidence" value="ECO:0007669"/>
    <property type="project" value="TreeGrafter"/>
</dbReference>
<dbReference type="FunFam" id="1.20.58.530:FF:000004">
    <property type="entry name" value="Unconventional myosin ID"/>
    <property type="match status" value="1"/>
</dbReference>
<dbReference type="InterPro" id="IPR001609">
    <property type="entry name" value="Myosin_head_motor_dom-like"/>
</dbReference>
<keyword evidence="7 10" id="KW-0518">Myosin</keyword>
<dbReference type="Pfam" id="PF00063">
    <property type="entry name" value="Myosin_head"/>
    <property type="match status" value="1"/>
</dbReference>
<dbReference type="PROSITE" id="PS51757">
    <property type="entry name" value="TH1"/>
    <property type="match status" value="1"/>
</dbReference>
<dbReference type="FunFam" id="3.40.850.10:FF:000101">
    <property type="entry name" value="Slow myosin heavy chain 2"/>
    <property type="match status" value="1"/>
</dbReference>
<feature type="domain" description="TH1" evidence="12">
    <location>
        <begin position="918"/>
        <end position="1103"/>
    </location>
</feature>
<dbReference type="SMART" id="SM00242">
    <property type="entry name" value="MYSc"/>
    <property type="match status" value="1"/>
</dbReference>
<dbReference type="PROSITE" id="PS51456">
    <property type="entry name" value="MYOSIN_MOTOR"/>
    <property type="match status" value="1"/>
</dbReference>
<dbReference type="CDD" id="cd23767">
    <property type="entry name" value="IQCD"/>
    <property type="match status" value="1"/>
</dbReference>
<proteinExistence type="inferred from homology"/>
<organism evidence="15">
    <name type="scientific">Pectinophora gossypiella</name>
    <name type="common">Cotton pink bollworm</name>
    <name type="synonym">Depressaria gossypiella</name>
    <dbReference type="NCBI Taxonomy" id="13191"/>
    <lineage>
        <taxon>Eukaryota</taxon>
        <taxon>Metazoa</taxon>
        <taxon>Ecdysozoa</taxon>
        <taxon>Arthropoda</taxon>
        <taxon>Hexapoda</taxon>
        <taxon>Insecta</taxon>
        <taxon>Pterygota</taxon>
        <taxon>Neoptera</taxon>
        <taxon>Endopterygota</taxon>
        <taxon>Lepidoptera</taxon>
        <taxon>Glossata</taxon>
        <taxon>Ditrysia</taxon>
        <taxon>Gelechioidea</taxon>
        <taxon>Gelechiidae</taxon>
        <taxon>Apatetrinae</taxon>
        <taxon>Pectinophora</taxon>
    </lineage>
</organism>
<keyword evidence="3" id="KW-0677">Repeat</keyword>
<dbReference type="Gene3D" id="1.10.10.820">
    <property type="match status" value="1"/>
</dbReference>
<accession>A0A1E1W8K0</accession>
<gene>
    <name evidence="13" type="ORF">g.12099</name>
    <name evidence="14" type="ORF">g.12102</name>
    <name evidence="15" type="ORF">g.12105</name>
</gene>
<dbReference type="EMBL" id="GDQN01010062">
    <property type="protein sequence ID" value="JAT80992.1"/>
    <property type="molecule type" value="Transcribed_RNA"/>
</dbReference>
<evidence type="ECO:0000256" key="7">
    <source>
        <dbReference type="ARBA" id="ARBA00023123"/>
    </source>
</evidence>
<evidence type="ECO:0000313" key="14">
    <source>
        <dbReference type="EMBL" id="JAT81950.1"/>
    </source>
</evidence>
<dbReference type="AlphaFoldDB" id="A0A1E1W8K0"/>
<dbReference type="FunFam" id="1.10.10.820:FF:000001">
    <property type="entry name" value="Myosin heavy chain"/>
    <property type="match status" value="1"/>
</dbReference>
<evidence type="ECO:0000259" key="12">
    <source>
        <dbReference type="PROSITE" id="PS51757"/>
    </source>
</evidence>